<dbReference type="PANTHER" id="PTHR11361:SF20">
    <property type="entry name" value="MUTS PROTEIN HOMOLOG 5"/>
    <property type="match status" value="1"/>
</dbReference>
<evidence type="ECO:0000256" key="2">
    <source>
        <dbReference type="ARBA" id="ARBA00022741"/>
    </source>
</evidence>
<dbReference type="SMART" id="SM00533">
    <property type="entry name" value="MUTSd"/>
    <property type="match status" value="1"/>
</dbReference>
<dbReference type="Pfam" id="PF00488">
    <property type="entry name" value="MutS_V"/>
    <property type="match status" value="1"/>
</dbReference>
<dbReference type="GO" id="GO:0006298">
    <property type="term" value="P:mismatch repair"/>
    <property type="evidence" value="ECO:0007669"/>
    <property type="project" value="InterPro"/>
</dbReference>
<gene>
    <name evidence="6" type="ORF">A3770_06p44420</name>
</gene>
<dbReference type="STRING" id="1764295.A0A5B8MPE7"/>
<dbReference type="AlphaFoldDB" id="A0A5B8MPE7"/>
<feature type="domain" description="DNA mismatch repair proteins mutS family" evidence="5">
    <location>
        <begin position="668"/>
        <end position="684"/>
    </location>
</feature>
<name>A0A5B8MPE7_9CHLO</name>
<dbReference type="Gene3D" id="3.40.50.300">
    <property type="entry name" value="P-loop containing nucleotide triphosphate hydrolases"/>
    <property type="match status" value="1"/>
</dbReference>
<keyword evidence="7" id="KW-1185">Reference proteome</keyword>
<dbReference type="PANTHER" id="PTHR11361">
    <property type="entry name" value="DNA MISMATCH REPAIR PROTEIN MUTS FAMILY MEMBER"/>
    <property type="match status" value="1"/>
</dbReference>
<accession>A0A5B8MPE7</accession>
<dbReference type="OrthoDB" id="547493at2759"/>
<dbReference type="GO" id="GO:0030983">
    <property type="term" value="F:mismatched DNA binding"/>
    <property type="evidence" value="ECO:0007669"/>
    <property type="project" value="InterPro"/>
</dbReference>
<dbReference type="EMBL" id="CP031039">
    <property type="protein sequence ID" value="QDZ21924.1"/>
    <property type="molecule type" value="Genomic_DNA"/>
</dbReference>
<organism evidence="6 7">
    <name type="scientific">Chloropicon primus</name>
    <dbReference type="NCBI Taxonomy" id="1764295"/>
    <lineage>
        <taxon>Eukaryota</taxon>
        <taxon>Viridiplantae</taxon>
        <taxon>Chlorophyta</taxon>
        <taxon>Chloropicophyceae</taxon>
        <taxon>Chloropicales</taxon>
        <taxon>Chloropicaceae</taxon>
        <taxon>Chloropicon</taxon>
    </lineage>
</organism>
<comment type="similarity">
    <text evidence="1">Belongs to the DNA mismatch repair MutS family.</text>
</comment>
<dbReference type="PROSITE" id="PS00486">
    <property type="entry name" value="DNA_MISMATCH_REPAIR_2"/>
    <property type="match status" value="1"/>
</dbReference>
<evidence type="ECO:0000256" key="1">
    <source>
        <dbReference type="ARBA" id="ARBA00006271"/>
    </source>
</evidence>
<proteinExistence type="inferred from homology"/>
<dbReference type="Gene3D" id="1.10.1420.10">
    <property type="match status" value="2"/>
</dbReference>
<evidence type="ECO:0000259" key="5">
    <source>
        <dbReference type="PROSITE" id="PS00486"/>
    </source>
</evidence>
<keyword evidence="4" id="KW-0238">DNA-binding</keyword>
<dbReference type="GO" id="GO:0140664">
    <property type="term" value="F:ATP-dependent DNA damage sensor activity"/>
    <property type="evidence" value="ECO:0007669"/>
    <property type="project" value="InterPro"/>
</dbReference>
<dbReference type="SUPFAM" id="SSF52540">
    <property type="entry name" value="P-loop containing nucleoside triphosphate hydrolases"/>
    <property type="match status" value="1"/>
</dbReference>
<dbReference type="InterPro" id="IPR036187">
    <property type="entry name" value="DNA_mismatch_repair_MutS_sf"/>
</dbReference>
<evidence type="ECO:0000313" key="7">
    <source>
        <dbReference type="Proteomes" id="UP000316726"/>
    </source>
</evidence>
<dbReference type="SUPFAM" id="SSF48334">
    <property type="entry name" value="DNA repair protein MutS, domain III"/>
    <property type="match status" value="1"/>
</dbReference>
<dbReference type="InterPro" id="IPR000432">
    <property type="entry name" value="DNA_mismatch_repair_MutS_C"/>
</dbReference>
<reference evidence="6 7" key="1">
    <citation type="submission" date="2018-07" db="EMBL/GenBank/DDBJ databases">
        <title>The complete nuclear genome of the prasinophyte Chloropicon primus (CCMP1205).</title>
        <authorList>
            <person name="Pombert J.-F."/>
            <person name="Otis C."/>
            <person name="Turmel M."/>
            <person name="Lemieux C."/>
        </authorList>
    </citation>
    <scope>NUCLEOTIDE SEQUENCE [LARGE SCALE GENOMIC DNA]</scope>
    <source>
        <strain evidence="6 7">CCMP1205</strain>
    </source>
</reference>
<evidence type="ECO:0000256" key="3">
    <source>
        <dbReference type="ARBA" id="ARBA00022840"/>
    </source>
</evidence>
<protein>
    <submittedName>
        <fullName evidence="6">DNA mismatch repair protein MSH5</fullName>
    </submittedName>
</protein>
<dbReference type="InterPro" id="IPR045076">
    <property type="entry name" value="MutS"/>
</dbReference>
<dbReference type="GO" id="GO:0005634">
    <property type="term" value="C:nucleus"/>
    <property type="evidence" value="ECO:0007669"/>
    <property type="project" value="TreeGrafter"/>
</dbReference>
<keyword evidence="3" id="KW-0067">ATP-binding</keyword>
<dbReference type="Pfam" id="PF05192">
    <property type="entry name" value="MutS_III"/>
    <property type="match status" value="1"/>
</dbReference>
<dbReference type="SMART" id="SM00534">
    <property type="entry name" value="MUTSac"/>
    <property type="match status" value="1"/>
</dbReference>
<dbReference type="GO" id="GO:0005524">
    <property type="term" value="F:ATP binding"/>
    <property type="evidence" value="ECO:0007669"/>
    <property type="project" value="UniProtKB-KW"/>
</dbReference>
<evidence type="ECO:0000256" key="4">
    <source>
        <dbReference type="ARBA" id="ARBA00023125"/>
    </source>
</evidence>
<dbReference type="GO" id="GO:0051026">
    <property type="term" value="P:chiasma assembly"/>
    <property type="evidence" value="ECO:0007669"/>
    <property type="project" value="TreeGrafter"/>
</dbReference>
<dbReference type="Proteomes" id="UP000316726">
    <property type="component" value="Chromosome 6"/>
</dbReference>
<dbReference type="InterPro" id="IPR027417">
    <property type="entry name" value="P-loop_NTPase"/>
</dbReference>
<evidence type="ECO:0000313" key="6">
    <source>
        <dbReference type="EMBL" id="QDZ21924.1"/>
    </source>
</evidence>
<sequence length="848" mass="94318">MESGVQGDRTSLTDPLARDSVDVEGTCEDAFARGDNLVIMAVCIHRDAIGIATYVSEVAEISIFDSMQAESMEDELLPVFLALSLHSPGVLLVGENTGVELRTKLAKAAGPACELVLVKPWWYRIPNAEKNIEELWISGMSQDLGTIDRKHYILSLLPVAASDEVVGALGALLSCIYAQKLLGTVEVLSGETLHMLQSLSQFNLKEHLQVDLPTLSALQILSSEAHPSNFVNSSKEGLSLYTLLDHCCTSQGKRLLKNWLLNPITNIREIEQRQGEVSYFLSLPSELLNTMQDHLCVMKTMSSTLRQVMCHQGCGRTSKGHLIMLHRYLVSGVELTQTCAQVLQWQGPSCAEASSVEGLVTLNRQAMVQMILALAKTLDIRNEDPVLEDEFFVAKGVSGTLDEYKEIFAQLPGILNKILQEELRRIPTALVRKHQKTEWSVLHLPQFGFVMQMKSLLSPDLKEVFGDFAFVSDFRKEFFLYKSKSTARLDETFGNLHMKIQDLETAILSQFTFEILQDKLWQELVERTAKLDVLLSLASVAKAHGLQRPRMVNDNVLLIKNGRHILNERTVNGSFIPNDSTFLEDSDRIHVITGPNFSGKTVYAKQVALIVYMAHVGSFVPADEALIGICDKIMTRMDSIDASSSGQSSFMMDLTQVLNSVRNATSRSIILLDEFGRGTDSSDGFGLFFSILSAFAQRPYPPRIIACTHFSCTTFLQHAPKSSHLSFKKMECFIERKTAKTPEAGAELHVERSDSKVIYLYRLVEGISDNSLGIFCARLAGLADSIWQRSFEILTLRSNCGGRLEDLKGVADGTQDKIHHKLSRFLNLDLSPSADFQSVRTFLQPPIS</sequence>
<keyword evidence="2" id="KW-0547">Nucleotide-binding</keyword>
<dbReference type="InterPro" id="IPR007696">
    <property type="entry name" value="DNA_mismatch_repair_MutS_core"/>
</dbReference>